<dbReference type="PANTHER" id="PTHR31668">
    <property type="entry name" value="GLUCOSE TRANSPORT TRANSCRIPTION REGULATOR RGT1-RELATED-RELATED"/>
    <property type="match status" value="1"/>
</dbReference>
<dbReference type="GO" id="GO:0000981">
    <property type="term" value="F:DNA-binding transcription factor activity, RNA polymerase II-specific"/>
    <property type="evidence" value="ECO:0007669"/>
    <property type="project" value="InterPro"/>
</dbReference>
<dbReference type="EMBL" id="LK052892">
    <property type="protein sequence ID" value="CDR41417.1"/>
    <property type="molecule type" value="Genomic_DNA"/>
</dbReference>
<dbReference type="InterPro" id="IPR007219">
    <property type="entry name" value="XnlR_reg_dom"/>
</dbReference>
<dbReference type="PhylomeDB" id="A0A061AW53"/>
<evidence type="ECO:0000256" key="7">
    <source>
        <dbReference type="SAM" id="MobiDB-lite"/>
    </source>
</evidence>
<dbReference type="Gene3D" id="4.10.240.10">
    <property type="entry name" value="Zn(2)-C6 fungal-type DNA-binding domain"/>
    <property type="match status" value="1"/>
</dbReference>
<dbReference type="SUPFAM" id="SSF57701">
    <property type="entry name" value="Zn2/Cys6 DNA-binding domain"/>
    <property type="match status" value="1"/>
</dbReference>
<dbReference type="Pfam" id="PF04082">
    <property type="entry name" value="Fungal_trans"/>
    <property type="match status" value="1"/>
</dbReference>
<dbReference type="AlphaFoldDB" id="A0A061AW53"/>
<dbReference type="InterPro" id="IPR001138">
    <property type="entry name" value="Zn2Cys6_DnaBD"/>
</dbReference>
<sequence length="655" mass="76066">MVHMTTGTKKRHSDSTGFGIFALDKKSKRLLPKRTRSCAQCQQRKVKCQVPEDGYDNGCQFCISKGYRCSISEKNLIDSVDATPTETVEEDERRQKSTQQQDPFSSVDWLKFMDEEISNNNLSLDYFLSINNSPGLAFAADWDTELDAVIPIDKRTNNISYMHYGPSGEYDPLLRYHYYQYDDNNECFFSAKFFRRIGTQQEPVIFAFKDRTHLLKQSKEVMSTTTKLDEGAFDRLSRFIPNFSILYLKFVFPSLPILDGNFLNEVFSNEAQEYNRNKDHIDLLLLLLLAKSTRRWDSYDTSIDMFADDDEILLTNRKELLTHAWNMLMDQIHAPDLATLKSLILFYHLLGFKKDAQSNVFEKTVLSNMVTMAYALGLHLDCTDWNIPKYEKNLRMRLWWVVYLMEKWGSFVAGSPSLINDSEFSVKMPKDFQSMFDDVNDYLNNEKGYIKSFEMALKLTFILNGIWVGLFSVGSLSKPKDVVLATCEKIEGELQRWRTDYFSALTGGLGNSSSYSLTLSCFILDITLFRARFRVLGISSYQELFFDKAKDLLREIMEFLNNLPVSHIQGFWYRWSRSLFMYLKDFVLSLIVMSKTKEQSLDVLNLARQFREWLELNSRGLEILWTTLLRLNIATQSIGTQLKRQLLKDKEGAGD</sequence>
<evidence type="ECO:0000256" key="4">
    <source>
        <dbReference type="ARBA" id="ARBA00023125"/>
    </source>
</evidence>
<keyword evidence="6" id="KW-0539">Nucleus</keyword>
<dbReference type="OrthoDB" id="1924787at2759"/>
<protein>
    <submittedName>
        <fullName evidence="9">CYFA0S07e01860g1_1</fullName>
    </submittedName>
</protein>
<dbReference type="Pfam" id="PF00172">
    <property type="entry name" value="Zn_clus"/>
    <property type="match status" value="1"/>
</dbReference>
<feature type="region of interest" description="Disordered" evidence="7">
    <location>
        <begin position="80"/>
        <end position="102"/>
    </location>
</feature>
<keyword evidence="3" id="KW-0805">Transcription regulation</keyword>
<dbReference type="SMART" id="SM00906">
    <property type="entry name" value="Fungal_trans"/>
    <property type="match status" value="1"/>
</dbReference>
<keyword evidence="1" id="KW-0479">Metal-binding</keyword>
<evidence type="ECO:0000313" key="9">
    <source>
        <dbReference type="EMBL" id="CDR41417.1"/>
    </source>
</evidence>
<reference evidence="9" key="1">
    <citation type="journal article" date="2014" name="Genome Announc.">
        <title>Genome sequence of the yeast Cyberlindnera fabianii (Hansenula fabianii).</title>
        <authorList>
            <person name="Freel K.C."/>
            <person name="Sarilar V."/>
            <person name="Neuveglise C."/>
            <person name="Devillers H."/>
            <person name="Friedrich A."/>
            <person name="Schacherer J."/>
        </authorList>
    </citation>
    <scope>NUCLEOTIDE SEQUENCE</scope>
    <source>
        <strain evidence="9">YJS4271</strain>
    </source>
</reference>
<evidence type="ECO:0000256" key="1">
    <source>
        <dbReference type="ARBA" id="ARBA00022723"/>
    </source>
</evidence>
<dbReference type="InterPro" id="IPR050797">
    <property type="entry name" value="Carb_Metab_Trans_Reg"/>
</dbReference>
<dbReference type="GO" id="GO:0006351">
    <property type="term" value="P:DNA-templated transcription"/>
    <property type="evidence" value="ECO:0007669"/>
    <property type="project" value="InterPro"/>
</dbReference>
<evidence type="ECO:0000256" key="3">
    <source>
        <dbReference type="ARBA" id="ARBA00023015"/>
    </source>
</evidence>
<evidence type="ECO:0000256" key="5">
    <source>
        <dbReference type="ARBA" id="ARBA00023163"/>
    </source>
</evidence>
<gene>
    <name evidence="9" type="ORF">CYFA0S_07e01860g</name>
</gene>
<keyword evidence="2" id="KW-0862">Zinc</keyword>
<feature type="domain" description="Xylanolytic transcriptional activator regulatory" evidence="8">
    <location>
        <begin position="362"/>
        <end position="435"/>
    </location>
</feature>
<name>A0A061AW53_CYBFA</name>
<proteinExistence type="predicted"/>
<evidence type="ECO:0000259" key="8">
    <source>
        <dbReference type="SMART" id="SM00906"/>
    </source>
</evidence>
<organism evidence="9">
    <name type="scientific">Cyberlindnera fabianii</name>
    <name type="common">Yeast</name>
    <name type="synonym">Hansenula fabianii</name>
    <dbReference type="NCBI Taxonomy" id="36022"/>
    <lineage>
        <taxon>Eukaryota</taxon>
        <taxon>Fungi</taxon>
        <taxon>Dikarya</taxon>
        <taxon>Ascomycota</taxon>
        <taxon>Saccharomycotina</taxon>
        <taxon>Saccharomycetes</taxon>
        <taxon>Phaffomycetales</taxon>
        <taxon>Phaffomycetaceae</taxon>
        <taxon>Cyberlindnera</taxon>
    </lineage>
</organism>
<dbReference type="CDD" id="cd00067">
    <property type="entry name" value="GAL4"/>
    <property type="match status" value="1"/>
</dbReference>
<dbReference type="VEuPathDB" id="FungiDB:BON22_3675"/>
<keyword evidence="4" id="KW-0238">DNA-binding</keyword>
<dbReference type="CDD" id="cd12148">
    <property type="entry name" value="fungal_TF_MHR"/>
    <property type="match status" value="1"/>
</dbReference>
<accession>A0A061AW53</accession>
<evidence type="ECO:0000256" key="2">
    <source>
        <dbReference type="ARBA" id="ARBA00022833"/>
    </source>
</evidence>
<dbReference type="InterPro" id="IPR036864">
    <property type="entry name" value="Zn2-C6_fun-type_DNA-bd_sf"/>
</dbReference>
<evidence type="ECO:0000256" key="6">
    <source>
        <dbReference type="ARBA" id="ARBA00023242"/>
    </source>
</evidence>
<dbReference type="GO" id="GO:0003677">
    <property type="term" value="F:DNA binding"/>
    <property type="evidence" value="ECO:0007669"/>
    <property type="project" value="UniProtKB-KW"/>
</dbReference>
<dbReference type="GO" id="GO:0008270">
    <property type="term" value="F:zinc ion binding"/>
    <property type="evidence" value="ECO:0007669"/>
    <property type="project" value="InterPro"/>
</dbReference>
<keyword evidence="5" id="KW-0804">Transcription</keyword>